<comment type="caution">
    <text evidence="2">The sequence shown here is derived from an EMBL/GenBank/DDBJ whole genome shotgun (WGS) entry which is preliminary data.</text>
</comment>
<sequence>MYKIPAFFCLLLFMAGSVAAQRTISGKVVNASSQEPLPGSSVFISNTSFGTVTTKDGSFELSDIPPGKYDLIISSVGYETVVYSFTTDKLPTRIKVELQPKVRELANVTVEPSVEEGWDRWGEVFMTNFVGQTPNAKQCRIRNEKSIRFRYYKKSNRLVAYSDEPIILENKALGYIIKYQLEDFEVNYKTKVTYFAGYPLFEEIEKSRKGLQRRWQRSRDKAYYGSMMHFMRSVYSNTLADEGFEVRRMVRTPNLEKERVRKLYRPASMSGPSGTKKKINMISIGKAGITAVPQGTAVDTFRFVADSNDYYRSVLSQEDHIDTYGRHLLTADSIVIEQQGEYKAVFFEDYLYITYKHELEDPGYLLFHQEQRKPFYQRSHIWLQNRNAIAIDANGSYFPPQEVFSMSYWGWGEKIANLLPLDYKPYEEQDKRPLLKAVKP</sequence>
<keyword evidence="3" id="KW-1185">Reference proteome</keyword>
<reference evidence="2" key="1">
    <citation type="submission" date="2022-01" db="EMBL/GenBank/DDBJ databases">
        <authorList>
            <person name="Jo J.-H."/>
            <person name="Im W.-T."/>
        </authorList>
    </citation>
    <scope>NUCLEOTIDE SEQUENCE</scope>
    <source>
        <strain evidence="2">NA20</strain>
    </source>
</reference>
<evidence type="ECO:0000313" key="2">
    <source>
        <dbReference type="EMBL" id="MCG2615893.1"/>
    </source>
</evidence>
<protein>
    <submittedName>
        <fullName evidence="2">Carboxypeptidase-like regulatory domain-containing protein</fullName>
    </submittedName>
</protein>
<gene>
    <name evidence="2" type="ORF">LZZ85_16475</name>
</gene>
<dbReference type="Proteomes" id="UP001165367">
    <property type="component" value="Unassembled WGS sequence"/>
</dbReference>
<dbReference type="InterPro" id="IPR008969">
    <property type="entry name" value="CarboxyPept-like_regulatory"/>
</dbReference>
<dbReference type="SUPFAM" id="SSF49464">
    <property type="entry name" value="Carboxypeptidase regulatory domain-like"/>
    <property type="match status" value="1"/>
</dbReference>
<dbReference type="Gene3D" id="2.60.40.1120">
    <property type="entry name" value="Carboxypeptidase-like, regulatory domain"/>
    <property type="match status" value="1"/>
</dbReference>
<keyword evidence="1" id="KW-0732">Signal</keyword>
<accession>A0ABS9KU92</accession>
<feature type="chain" id="PRO_5045247799" evidence="1">
    <location>
        <begin position="21"/>
        <end position="440"/>
    </location>
</feature>
<evidence type="ECO:0000313" key="3">
    <source>
        <dbReference type="Proteomes" id="UP001165367"/>
    </source>
</evidence>
<proteinExistence type="predicted"/>
<dbReference type="Pfam" id="PF13715">
    <property type="entry name" value="CarbopepD_reg_2"/>
    <property type="match status" value="1"/>
</dbReference>
<name>A0ABS9KU92_9BACT</name>
<dbReference type="RefSeq" id="WP_237874354.1">
    <property type="nucleotide sequence ID" value="NZ_JAKLTR010000010.1"/>
</dbReference>
<evidence type="ECO:0000256" key="1">
    <source>
        <dbReference type="SAM" id="SignalP"/>
    </source>
</evidence>
<dbReference type="EMBL" id="JAKLTR010000010">
    <property type="protein sequence ID" value="MCG2615893.1"/>
    <property type="molecule type" value="Genomic_DNA"/>
</dbReference>
<feature type="signal peptide" evidence="1">
    <location>
        <begin position="1"/>
        <end position="20"/>
    </location>
</feature>
<organism evidence="2 3">
    <name type="scientific">Terrimonas ginsenosidimutans</name>
    <dbReference type="NCBI Taxonomy" id="2908004"/>
    <lineage>
        <taxon>Bacteria</taxon>
        <taxon>Pseudomonadati</taxon>
        <taxon>Bacteroidota</taxon>
        <taxon>Chitinophagia</taxon>
        <taxon>Chitinophagales</taxon>
        <taxon>Chitinophagaceae</taxon>
        <taxon>Terrimonas</taxon>
    </lineage>
</organism>